<feature type="region of interest" description="Disordered" evidence="1">
    <location>
        <begin position="1"/>
        <end position="29"/>
    </location>
</feature>
<reference evidence="2 3" key="1">
    <citation type="submission" date="2023-07" db="EMBL/GenBank/DDBJ databases">
        <title>Sorghum-associated microbial communities from plants grown in Nebraska, USA.</title>
        <authorList>
            <person name="Schachtman D."/>
        </authorList>
    </citation>
    <scope>NUCLEOTIDE SEQUENCE [LARGE SCALE GENOMIC DNA]</scope>
    <source>
        <strain evidence="2 3">DS1027</strain>
    </source>
</reference>
<protein>
    <submittedName>
        <fullName evidence="2">Uncharacterized protein</fullName>
    </submittedName>
</protein>
<comment type="caution">
    <text evidence="2">The sequence shown here is derived from an EMBL/GenBank/DDBJ whole genome shotgun (WGS) entry which is preliminary data.</text>
</comment>
<gene>
    <name evidence="2" type="ORF">J2792_002343</name>
</gene>
<accession>A0ABU1MMA4</accession>
<proteinExistence type="predicted"/>
<keyword evidence="3" id="KW-1185">Reference proteome</keyword>
<name>A0ABU1MMA4_9SPHN</name>
<evidence type="ECO:0000256" key="1">
    <source>
        <dbReference type="SAM" id="MobiDB-lite"/>
    </source>
</evidence>
<dbReference type="Proteomes" id="UP001184150">
    <property type="component" value="Unassembled WGS sequence"/>
</dbReference>
<dbReference type="EMBL" id="JAVDRD010000005">
    <property type="protein sequence ID" value="MDR6511471.1"/>
    <property type="molecule type" value="Genomic_DNA"/>
</dbReference>
<sequence length="468" mass="49870">MMTAPLTKEQREALPGDQFAVPGKRKLPMPDERHTRLAWSQLSRTQGLTAEEKVDARRRIIRRAHELGMDTTDWEKISAMRIDAMALVVPDVQDHPNRMPFSGVLTRVGLPSDNAPHGSKGKRVLLTAEAAEAALDSLALMAVDYTPNFDGHDVRAKIGVITGATVEGSDLRIEGFIYAADFPEEAAEIKANKNALGFSFEAQQILVEDLDADPLVITACVFTGAAILLKDKAAYTTTSLAASAENAPAAIEDFPMTKEELEAVLAAALKPVTERLDKVEASHNELGSKIEAGKELHAKVAPHADTLRACAASMQAAGIGVHATRGHVAILNRMADNMEAEAMGGSLPHIYRDHDYNGGMYAGADAKPAGAATPAESPEVAALKAQIGDLTTKLDGIQAAARDTSPEPQRKTLSPQITALMAKASLAAPGDGEKMPVAKLDEALRASSMTVQQRIQLKTEMDRAGLLA</sequence>
<evidence type="ECO:0000313" key="2">
    <source>
        <dbReference type="EMBL" id="MDR6511471.1"/>
    </source>
</evidence>
<evidence type="ECO:0000313" key="3">
    <source>
        <dbReference type="Proteomes" id="UP001184150"/>
    </source>
</evidence>
<organism evidence="2 3">
    <name type="scientific">Novosphingobium capsulatum</name>
    <dbReference type="NCBI Taxonomy" id="13688"/>
    <lineage>
        <taxon>Bacteria</taxon>
        <taxon>Pseudomonadati</taxon>
        <taxon>Pseudomonadota</taxon>
        <taxon>Alphaproteobacteria</taxon>
        <taxon>Sphingomonadales</taxon>
        <taxon>Sphingomonadaceae</taxon>
        <taxon>Novosphingobium</taxon>
    </lineage>
</organism>